<dbReference type="FunFam" id="3.40.50.300:FF:000421">
    <property type="entry name" value="Branched-chain amino acid ABC transporter ATP-binding protein"/>
    <property type="match status" value="1"/>
</dbReference>
<dbReference type="PANTHER" id="PTHR45772:SF7">
    <property type="entry name" value="AMINO ACID ABC TRANSPORTER ATP-BINDING PROTEIN"/>
    <property type="match status" value="1"/>
</dbReference>
<dbReference type="eggNOG" id="COG0411">
    <property type="taxonomic scope" value="Bacteria"/>
</dbReference>
<dbReference type="GO" id="GO:0005524">
    <property type="term" value="F:ATP binding"/>
    <property type="evidence" value="ECO:0007669"/>
    <property type="project" value="UniProtKB-KW"/>
</dbReference>
<organism evidence="5 6">
    <name type="scientific">Alkalidesulfovibrio alkalitolerans DSM 16529</name>
    <dbReference type="NCBI Taxonomy" id="1121439"/>
    <lineage>
        <taxon>Bacteria</taxon>
        <taxon>Pseudomonadati</taxon>
        <taxon>Thermodesulfobacteriota</taxon>
        <taxon>Desulfovibrionia</taxon>
        <taxon>Desulfovibrionales</taxon>
        <taxon>Desulfovibrionaceae</taxon>
        <taxon>Alkalidesulfovibrio</taxon>
    </lineage>
</organism>
<reference evidence="5 6" key="1">
    <citation type="journal article" date="2013" name="Genome Announc.">
        <title>Draft genome sequences for three mercury-methylating, sulfate-reducing bacteria.</title>
        <authorList>
            <person name="Brown S.D."/>
            <person name="Hurt R.A.Jr."/>
            <person name="Gilmour C.C."/>
            <person name="Elias D.A."/>
        </authorList>
    </citation>
    <scope>NUCLEOTIDE SEQUENCE [LARGE SCALE GENOMIC DNA]</scope>
    <source>
        <strain evidence="5 6">DSM 16529</strain>
    </source>
</reference>
<dbReference type="InterPro" id="IPR003593">
    <property type="entry name" value="AAA+_ATPase"/>
</dbReference>
<dbReference type="InterPro" id="IPR003439">
    <property type="entry name" value="ABC_transporter-like_ATP-bd"/>
</dbReference>
<dbReference type="PROSITE" id="PS50893">
    <property type="entry name" value="ABC_TRANSPORTER_2"/>
    <property type="match status" value="1"/>
</dbReference>
<dbReference type="Pfam" id="PF00005">
    <property type="entry name" value="ABC_tran"/>
    <property type="match status" value="1"/>
</dbReference>
<dbReference type="GO" id="GO:0015188">
    <property type="term" value="F:L-isoleucine transmembrane transporter activity"/>
    <property type="evidence" value="ECO:0007669"/>
    <property type="project" value="TreeGrafter"/>
</dbReference>
<gene>
    <name evidence="5" type="ORF">dsat_0031</name>
</gene>
<keyword evidence="1" id="KW-0813">Transport</keyword>
<dbReference type="OrthoDB" id="9809450at2"/>
<dbReference type="InterPro" id="IPR032823">
    <property type="entry name" value="BCA_ABC_TP_C"/>
</dbReference>
<dbReference type="GO" id="GO:0015192">
    <property type="term" value="F:L-phenylalanine transmembrane transporter activity"/>
    <property type="evidence" value="ECO:0007669"/>
    <property type="project" value="TreeGrafter"/>
</dbReference>
<dbReference type="PANTHER" id="PTHR45772">
    <property type="entry name" value="CONSERVED COMPONENT OF ABC TRANSPORTER FOR NATURAL AMINO ACIDS-RELATED"/>
    <property type="match status" value="1"/>
</dbReference>
<protein>
    <submittedName>
        <fullName evidence="5">ABC transporter related protein</fullName>
    </submittedName>
</protein>
<dbReference type="AlphaFoldDB" id="S7UPZ1"/>
<dbReference type="EMBL" id="ATHI01000011">
    <property type="protein sequence ID" value="EPR34383.1"/>
    <property type="molecule type" value="Genomic_DNA"/>
</dbReference>
<dbReference type="SUPFAM" id="SSF52540">
    <property type="entry name" value="P-loop containing nucleoside triphosphate hydrolases"/>
    <property type="match status" value="1"/>
</dbReference>
<evidence type="ECO:0000313" key="6">
    <source>
        <dbReference type="Proteomes" id="UP000014975"/>
    </source>
</evidence>
<keyword evidence="3" id="KW-0067">ATP-binding</keyword>
<dbReference type="Proteomes" id="UP000014975">
    <property type="component" value="Unassembled WGS sequence"/>
</dbReference>
<dbReference type="GO" id="GO:1903805">
    <property type="term" value="P:L-valine import across plasma membrane"/>
    <property type="evidence" value="ECO:0007669"/>
    <property type="project" value="TreeGrafter"/>
</dbReference>
<proteinExistence type="predicted"/>
<dbReference type="InterPro" id="IPR051120">
    <property type="entry name" value="ABC_AA/LPS_Transport"/>
</dbReference>
<dbReference type="Pfam" id="PF12399">
    <property type="entry name" value="BCA_ABC_TP_C"/>
    <property type="match status" value="1"/>
</dbReference>
<sequence>MAETLLNASGVSVRFGGVAALTEADFTVARGEIGSLIGPNGAGKTTLFNAITGMVGLHSGSVLLDGRDISGLPPHWRAGHGVVRTFQNLQLFTTMSVLENVLTGAHRRLKYTVAEAVLKLPRYWREERRAREIAAECLDFVGLSDLAEARAGDLPYGKQRLLEMARALAADPALLLLDEPAAGLNPRETKALGALIRRIRDERHVTVALVEHDMDLVMGISDTVTVLSFGRVIARGAPAAVQRDPEVIRAYLGGGDDDA</sequence>
<evidence type="ECO:0000313" key="5">
    <source>
        <dbReference type="EMBL" id="EPR34383.1"/>
    </source>
</evidence>
<dbReference type="GO" id="GO:0016887">
    <property type="term" value="F:ATP hydrolysis activity"/>
    <property type="evidence" value="ECO:0007669"/>
    <property type="project" value="InterPro"/>
</dbReference>
<comment type="caution">
    <text evidence="5">The sequence shown here is derived from an EMBL/GenBank/DDBJ whole genome shotgun (WGS) entry which is preliminary data.</text>
</comment>
<dbReference type="CDD" id="cd03219">
    <property type="entry name" value="ABC_Mj1267_LivG_branched"/>
    <property type="match status" value="1"/>
</dbReference>
<dbReference type="PATRIC" id="fig|1121439.3.peg.1243"/>
<dbReference type="RefSeq" id="WP_020885437.1">
    <property type="nucleotide sequence ID" value="NZ_ATHI01000011.1"/>
</dbReference>
<evidence type="ECO:0000256" key="1">
    <source>
        <dbReference type="ARBA" id="ARBA00022448"/>
    </source>
</evidence>
<dbReference type="STRING" id="1121439.dsat_0031"/>
<evidence type="ECO:0000256" key="2">
    <source>
        <dbReference type="ARBA" id="ARBA00022741"/>
    </source>
</evidence>
<name>S7UPZ1_9BACT</name>
<dbReference type="SMART" id="SM00382">
    <property type="entry name" value="AAA"/>
    <property type="match status" value="1"/>
</dbReference>
<evidence type="ECO:0000256" key="3">
    <source>
        <dbReference type="ARBA" id="ARBA00022840"/>
    </source>
</evidence>
<feature type="domain" description="ABC transporter" evidence="4">
    <location>
        <begin position="6"/>
        <end position="254"/>
    </location>
</feature>
<dbReference type="GO" id="GO:0042941">
    <property type="term" value="P:D-alanine transmembrane transport"/>
    <property type="evidence" value="ECO:0007669"/>
    <property type="project" value="TreeGrafter"/>
</dbReference>
<dbReference type="Gene3D" id="3.40.50.300">
    <property type="entry name" value="P-loop containing nucleotide triphosphate hydrolases"/>
    <property type="match status" value="1"/>
</dbReference>
<evidence type="ECO:0000259" key="4">
    <source>
        <dbReference type="PROSITE" id="PS50893"/>
    </source>
</evidence>
<dbReference type="GO" id="GO:0015808">
    <property type="term" value="P:L-alanine transport"/>
    <property type="evidence" value="ECO:0007669"/>
    <property type="project" value="TreeGrafter"/>
</dbReference>
<keyword evidence="2" id="KW-0547">Nucleotide-binding</keyword>
<dbReference type="GO" id="GO:1903806">
    <property type="term" value="P:L-isoleucine import across plasma membrane"/>
    <property type="evidence" value="ECO:0007669"/>
    <property type="project" value="TreeGrafter"/>
</dbReference>
<accession>S7UPZ1</accession>
<keyword evidence="6" id="KW-1185">Reference proteome</keyword>
<dbReference type="InterPro" id="IPR027417">
    <property type="entry name" value="P-loop_NTPase"/>
</dbReference>
<dbReference type="GO" id="GO:0005304">
    <property type="term" value="F:L-valine transmembrane transporter activity"/>
    <property type="evidence" value="ECO:0007669"/>
    <property type="project" value="TreeGrafter"/>
</dbReference>
<dbReference type="GO" id="GO:0005886">
    <property type="term" value="C:plasma membrane"/>
    <property type="evidence" value="ECO:0007669"/>
    <property type="project" value="TreeGrafter"/>
</dbReference>